<reference evidence="3 4" key="1">
    <citation type="submission" date="2013-02" db="EMBL/GenBank/DDBJ databases">
        <title>The Genome Sequence of Acinetobacter sp. CIP 56.2.</title>
        <authorList>
            <consortium name="The Broad Institute Genome Sequencing Platform"/>
            <consortium name="The Broad Institute Genome Sequencing Center for Infectious Disease"/>
            <person name="Cerqueira G."/>
            <person name="Feldgarden M."/>
            <person name="Courvalin P."/>
            <person name="Perichon B."/>
            <person name="Grillot-Courvalin C."/>
            <person name="Clermont D."/>
            <person name="Rocha E."/>
            <person name="Yoon E.-J."/>
            <person name="Nemec A."/>
            <person name="Walker B."/>
            <person name="Young S.K."/>
            <person name="Zeng Q."/>
            <person name="Gargeya S."/>
            <person name="Fitzgerald M."/>
            <person name="Haas B."/>
            <person name="Abouelleil A."/>
            <person name="Alvarado L."/>
            <person name="Arachchi H.M."/>
            <person name="Berlin A.M."/>
            <person name="Chapman S.B."/>
            <person name="Dewar J."/>
            <person name="Goldberg J."/>
            <person name="Griggs A."/>
            <person name="Gujja S."/>
            <person name="Hansen M."/>
            <person name="Howarth C."/>
            <person name="Imamovic A."/>
            <person name="Larimer J."/>
            <person name="McCowan C."/>
            <person name="Murphy C."/>
            <person name="Neiman D."/>
            <person name="Pearson M."/>
            <person name="Priest M."/>
            <person name="Roberts A."/>
            <person name="Saif S."/>
            <person name="Shea T."/>
            <person name="Sisk P."/>
            <person name="Sykes S."/>
            <person name="Wortman J."/>
            <person name="Nusbaum C."/>
            <person name="Birren B."/>
        </authorList>
    </citation>
    <scope>NUCLEOTIDE SEQUENCE [LARGE SCALE GENOMIC DNA]</scope>
    <source>
        <strain evidence="3 4">CIP 56.2</strain>
    </source>
</reference>
<dbReference type="eggNOG" id="COG4384">
    <property type="taxonomic scope" value="Bacteria"/>
</dbReference>
<proteinExistence type="predicted"/>
<gene>
    <name evidence="3" type="ORF">F966_03240</name>
</gene>
<comment type="caution">
    <text evidence="3">The sequence shown here is derived from an EMBL/GenBank/DDBJ whole genome shotgun (WGS) entry which is preliminary data.</text>
</comment>
<dbReference type="EMBL" id="APPH01000015">
    <property type="protein sequence ID" value="ENV08566.1"/>
    <property type="molecule type" value="Genomic_DNA"/>
</dbReference>
<dbReference type="Proteomes" id="UP000013209">
    <property type="component" value="Unassembled WGS sequence"/>
</dbReference>
<evidence type="ECO:0000313" key="3">
    <source>
        <dbReference type="EMBL" id="ENV08566.1"/>
    </source>
</evidence>
<dbReference type="HOGENOM" id="CLU_108409_1_0_6"/>
<evidence type="ECO:0000259" key="2">
    <source>
        <dbReference type="Pfam" id="PF06890"/>
    </source>
</evidence>
<dbReference type="PATRIC" id="fig|1144672.3.peg.3122"/>
<evidence type="ECO:0000256" key="1">
    <source>
        <dbReference type="SAM" id="SignalP"/>
    </source>
</evidence>
<dbReference type="Pfam" id="PF06890">
    <property type="entry name" value="Phage_Mu_Gp45"/>
    <property type="match status" value="1"/>
</dbReference>
<keyword evidence="1" id="KW-0732">Signal</keyword>
<feature type="signal peptide" evidence="1">
    <location>
        <begin position="1"/>
        <end position="19"/>
    </location>
</feature>
<protein>
    <recommendedName>
        <fullName evidence="2">Bacteriophage Mu Gp45 N-terminal domain-containing protein</fullName>
    </recommendedName>
</protein>
<evidence type="ECO:0000313" key="4">
    <source>
        <dbReference type="Proteomes" id="UP000013209"/>
    </source>
</evidence>
<feature type="domain" description="Bacteriophage Mu Gp45 N-terminal" evidence="2">
    <location>
        <begin position="85"/>
        <end position="136"/>
    </location>
</feature>
<name>N8W9G6_9GAMM</name>
<feature type="chain" id="PRO_5004134412" description="Bacteriophage Mu Gp45 N-terminal domain-containing protein" evidence="1">
    <location>
        <begin position="20"/>
        <end position="221"/>
    </location>
</feature>
<dbReference type="InterPro" id="IPR053861">
    <property type="entry name" value="Phage_Mu_Gp45_N"/>
</dbReference>
<organism evidence="3 4">
    <name type="scientific">Acinetobacter higginsii</name>
    <dbReference type="NCBI Taxonomy" id="70347"/>
    <lineage>
        <taxon>Bacteria</taxon>
        <taxon>Pseudomonadati</taxon>
        <taxon>Pseudomonadota</taxon>
        <taxon>Gammaproteobacteria</taxon>
        <taxon>Moraxellales</taxon>
        <taxon>Moraxellaceae</taxon>
        <taxon>Acinetobacter</taxon>
    </lineage>
</organism>
<sequence>MKRTLLCCLILLASSSLYADDETQLRLNQNLDQNLLQQQHQLQQQGASQGINSGRTAMITAASIRKAINQLRFPILGIIARGSSKLLQVKGLTDETLNEVELIQQVGFSSYIPKDAKVVVIPLQGKTAKSVVIATTGGAVVVNVAEGETCIYDQFGHQVLLHENGIKMVGDVEIVEGGLIVEKDIKSNAEITDKTSSMQAMRDAYNPHTHGSSPQPSKPME</sequence>
<accession>N8W9G6</accession>
<dbReference type="STRING" id="1144672.F966_03240"/>
<dbReference type="AlphaFoldDB" id="N8W9G6"/>